<dbReference type="PROSITE" id="PS50995">
    <property type="entry name" value="HTH_MARR_2"/>
    <property type="match status" value="1"/>
</dbReference>
<dbReference type="InterPro" id="IPR036388">
    <property type="entry name" value="WH-like_DNA-bd_sf"/>
</dbReference>
<evidence type="ECO:0000313" key="3">
    <source>
        <dbReference type="Proteomes" id="UP000503447"/>
    </source>
</evidence>
<dbReference type="SUPFAM" id="SSF46785">
    <property type="entry name" value="Winged helix' DNA-binding domain"/>
    <property type="match status" value="1"/>
</dbReference>
<dbReference type="InterPro" id="IPR036390">
    <property type="entry name" value="WH_DNA-bd_sf"/>
</dbReference>
<gene>
    <name evidence="2" type="ORF">FTUN_4650</name>
</gene>
<dbReference type="KEGG" id="ftj:FTUN_4650"/>
<evidence type="ECO:0000259" key="1">
    <source>
        <dbReference type="PROSITE" id="PS50995"/>
    </source>
</evidence>
<sequence length="161" mass="17455">MSIEDAPPDDALQIALAFASFAPGYFKWVKSRFAESGVSFARMKLLGALHRAGPKIMSDLSEELGVTARNVTALVDALEEEKLVRRVPHSTDRRATLVELTTAGERYGRQMASGSQMNAIAELFRGLMPDEQKQLLALVAKLHGLLAARGFGGGPCQPDEE</sequence>
<feature type="domain" description="HTH marR-type" evidence="1">
    <location>
        <begin position="9"/>
        <end position="144"/>
    </location>
</feature>
<dbReference type="AlphaFoldDB" id="A0A6M5YSQ4"/>
<dbReference type="PRINTS" id="PR00598">
    <property type="entry name" value="HTHMARR"/>
</dbReference>
<dbReference type="Gene3D" id="1.10.10.10">
    <property type="entry name" value="Winged helix-like DNA-binding domain superfamily/Winged helix DNA-binding domain"/>
    <property type="match status" value="1"/>
</dbReference>
<protein>
    <recommendedName>
        <fullName evidence="1">HTH marR-type domain-containing protein</fullName>
    </recommendedName>
</protein>
<dbReference type="SMART" id="SM00347">
    <property type="entry name" value="HTH_MARR"/>
    <property type="match status" value="1"/>
</dbReference>
<dbReference type="InterPro" id="IPR000835">
    <property type="entry name" value="HTH_MarR-typ"/>
</dbReference>
<organism evidence="2 3">
    <name type="scientific">Frigoriglobus tundricola</name>
    <dbReference type="NCBI Taxonomy" id="2774151"/>
    <lineage>
        <taxon>Bacteria</taxon>
        <taxon>Pseudomonadati</taxon>
        <taxon>Planctomycetota</taxon>
        <taxon>Planctomycetia</taxon>
        <taxon>Gemmatales</taxon>
        <taxon>Gemmataceae</taxon>
        <taxon>Frigoriglobus</taxon>
    </lineage>
</organism>
<dbReference type="GO" id="GO:0003700">
    <property type="term" value="F:DNA-binding transcription factor activity"/>
    <property type="evidence" value="ECO:0007669"/>
    <property type="project" value="InterPro"/>
</dbReference>
<reference evidence="3" key="1">
    <citation type="submission" date="2020-05" db="EMBL/GenBank/DDBJ databases">
        <title>Frigoriglobus tundricola gen. nov., sp. nov., a psychrotolerant cellulolytic planctomycete of the family Gemmataceae with two divergent copies of 16S rRNA gene.</title>
        <authorList>
            <person name="Kulichevskaya I.S."/>
            <person name="Ivanova A.A."/>
            <person name="Naumoff D.G."/>
            <person name="Beletsky A.V."/>
            <person name="Rijpstra W.I.C."/>
            <person name="Sinninghe Damste J.S."/>
            <person name="Mardanov A.V."/>
            <person name="Ravin N.V."/>
            <person name="Dedysh S.N."/>
        </authorList>
    </citation>
    <scope>NUCLEOTIDE SEQUENCE [LARGE SCALE GENOMIC DNA]</scope>
    <source>
        <strain evidence="3">PL17</strain>
    </source>
</reference>
<dbReference type="GO" id="GO:0006950">
    <property type="term" value="P:response to stress"/>
    <property type="evidence" value="ECO:0007669"/>
    <property type="project" value="TreeGrafter"/>
</dbReference>
<dbReference type="Proteomes" id="UP000503447">
    <property type="component" value="Chromosome"/>
</dbReference>
<dbReference type="Pfam" id="PF12802">
    <property type="entry name" value="MarR_2"/>
    <property type="match status" value="1"/>
</dbReference>
<evidence type="ECO:0000313" key="2">
    <source>
        <dbReference type="EMBL" id="QJW97085.1"/>
    </source>
</evidence>
<name>A0A6M5YSQ4_9BACT</name>
<proteinExistence type="predicted"/>
<accession>A0A6M5YSQ4</accession>
<dbReference type="EMBL" id="CP053452">
    <property type="protein sequence ID" value="QJW97085.1"/>
    <property type="molecule type" value="Genomic_DNA"/>
</dbReference>
<dbReference type="PANTHER" id="PTHR33164:SF43">
    <property type="entry name" value="HTH-TYPE TRANSCRIPTIONAL REPRESSOR YETL"/>
    <property type="match status" value="1"/>
</dbReference>
<keyword evidence="3" id="KW-1185">Reference proteome</keyword>
<dbReference type="InterPro" id="IPR039422">
    <property type="entry name" value="MarR/SlyA-like"/>
</dbReference>
<dbReference type="PANTHER" id="PTHR33164">
    <property type="entry name" value="TRANSCRIPTIONAL REGULATOR, MARR FAMILY"/>
    <property type="match status" value="1"/>
</dbReference>